<protein>
    <recommendedName>
        <fullName evidence="2">AB hydrolase-1 domain-containing protein</fullName>
    </recommendedName>
</protein>
<gene>
    <name evidence="3" type="ORF">GMBLW1_06270</name>
</gene>
<reference evidence="3" key="1">
    <citation type="submission" date="2019-04" db="EMBL/GenBank/DDBJ databases">
        <authorList>
            <consortium name="Science for Life Laboratories"/>
        </authorList>
    </citation>
    <scope>NUCLEOTIDE SEQUENCE</scope>
    <source>
        <strain evidence="3">MBLW1</strain>
    </source>
</reference>
<proteinExistence type="predicted"/>
<dbReference type="RefSeq" id="WP_162658413.1">
    <property type="nucleotide sequence ID" value="NZ_LR593887.1"/>
</dbReference>
<dbReference type="SUPFAM" id="SSF53474">
    <property type="entry name" value="alpha/beta-Hydrolases"/>
    <property type="match status" value="1"/>
</dbReference>
<sequence length="271" mass="28529">MSALQTEHGILAYHDVGNGPVLVLLHPFPFDHLIWQPQWEGLCQIARIITPDFRGFGGSSAFPSQPTIDQLADDVATLLDGLQISGPVVVGGCSMGGYVSLAFARRHAQRLRALILIDTKAEADSDEAKQKREATLRMLESGTASDLVEQMLPNLVSATTRETQPGIIERIRGIGGGQHPAGIADGVRALRDRIDSTPSLGQITVPTLVVVGSEDAITPPANAEKLAAGIPNATLMTIPKVGHLSHLENPAAFNAIVADFLQSVTGASAGA</sequence>
<keyword evidence="4" id="KW-1185">Reference proteome</keyword>
<dbReference type="GO" id="GO:0016787">
    <property type="term" value="F:hydrolase activity"/>
    <property type="evidence" value="ECO:0007669"/>
    <property type="project" value="UniProtKB-KW"/>
</dbReference>
<dbReference type="PRINTS" id="PR00111">
    <property type="entry name" value="ABHYDROLASE"/>
</dbReference>
<evidence type="ECO:0000313" key="4">
    <source>
        <dbReference type="Proteomes" id="UP000464378"/>
    </source>
</evidence>
<dbReference type="EMBL" id="LR593887">
    <property type="protein sequence ID" value="VTS04038.1"/>
    <property type="molecule type" value="Genomic_DNA"/>
</dbReference>
<dbReference type="InterPro" id="IPR000073">
    <property type="entry name" value="AB_hydrolase_1"/>
</dbReference>
<name>A0A6C2YQE3_9BACT</name>
<feature type="domain" description="AB hydrolase-1" evidence="2">
    <location>
        <begin position="22"/>
        <end position="255"/>
    </location>
</feature>
<dbReference type="PANTHER" id="PTHR43798:SF31">
    <property type="entry name" value="AB HYDROLASE SUPERFAMILY PROTEIN YCLE"/>
    <property type="match status" value="1"/>
</dbReference>
<evidence type="ECO:0000256" key="1">
    <source>
        <dbReference type="ARBA" id="ARBA00022801"/>
    </source>
</evidence>
<organism evidence="3">
    <name type="scientific">Tuwongella immobilis</name>
    <dbReference type="NCBI Taxonomy" id="692036"/>
    <lineage>
        <taxon>Bacteria</taxon>
        <taxon>Pseudomonadati</taxon>
        <taxon>Planctomycetota</taxon>
        <taxon>Planctomycetia</taxon>
        <taxon>Gemmatales</taxon>
        <taxon>Gemmataceae</taxon>
        <taxon>Tuwongella</taxon>
    </lineage>
</organism>
<dbReference type="InterPro" id="IPR050266">
    <property type="entry name" value="AB_hydrolase_sf"/>
</dbReference>
<dbReference type="GO" id="GO:0016020">
    <property type="term" value="C:membrane"/>
    <property type="evidence" value="ECO:0007669"/>
    <property type="project" value="TreeGrafter"/>
</dbReference>
<dbReference type="InParanoid" id="A0A6C2YQE3"/>
<dbReference type="InterPro" id="IPR029058">
    <property type="entry name" value="AB_hydrolase_fold"/>
</dbReference>
<keyword evidence="1 3" id="KW-0378">Hydrolase</keyword>
<keyword evidence="3" id="KW-0808">Transferase</keyword>
<dbReference type="PANTHER" id="PTHR43798">
    <property type="entry name" value="MONOACYLGLYCEROL LIPASE"/>
    <property type="match status" value="1"/>
</dbReference>
<dbReference type="GO" id="GO:0016746">
    <property type="term" value="F:acyltransferase activity"/>
    <property type="evidence" value="ECO:0007669"/>
    <property type="project" value="UniProtKB-KW"/>
</dbReference>
<dbReference type="Proteomes" id="UP000464378">
    <property type="component" value="Chromosome"/>
</dbReference>
<dbReference type="Pfam" id="PF12697">
    <property type="entry name" value="Abhydrolase_6"/>
    <property type="match status" value="1"/>
</dbReference>
<evidence type="ECO:0000259" key="2">
    <source>
        <dbReference type="Pfam" id="PF12697"/>
    </source>
</evidence>
<dbReference type="EMBL" id="LR586016">
    <property type="protein sequence ID" value="VIP03333.1"/>
    <property type="molecule type" value="Genomic_DNA"/>
</dbReference>
<dbReference type="FunCoup" id="A0A6C2YQE3">
    <property type="interactions" value="31"/>
</dbReference>
<dbReference type="Gene3D" id="3.40.50.1820">
    <property type="entry name" value="alpha/beta hydrolase"/>
    <property type="match status" value="1"/>
</dbReference>
<accession>A0A6C2YQE3</accession>
<evidence type="ECO:0000313" key="3">
    <source>
        <dbReference type="EMBL" id="VIP03333.1"/>
    </source>
</evidence>
<keyword evidence="3" id="KW-0012">Acyltransferase</keyword>
<dbReference type="AlphaFoldDB" id="A0A6C2YQE3"/>
<dbReference type="KEGG" id="tim:GMBLW1_06270"/>